<feature type="coiled-coil region" evidence="1">
    <location>
        <begin position="2037"/>
        <end position="2071"/>
    </location>
</feature>
<proteinExistence type="predicted"/>
<dbReference type="SUPFAM" id="SSF103515">
    <property type="entry name" value="Autotransporter"/>
    <property type="match status" value="1"/>
</dbReference>
<feature type="region of interest" description="Disordered" evidence="2">
    <location>
        <begin position="1"/>
        <end position="41"/>
    </location>
</feature>
<evidence type="ECO:0000313" key="4">
    <source>
        <dbReference type="EMBL" id="STQ88483.1"/>
    </source>
</evidence>
<name>A0A377Q3S1_9HELI</name>
<dbReference type="InterPro" id="IPR036709">
    <property type="entry name" value="Autotransporte_beta_dom_sf"/>
</dbReference>
<evidence type="ECO:0000256" key="2">
    <source>
        <dbReference type="SAM" id="MobiDB-lite"/>
    </source>
</evidence>
<evidence type="ECO:0000256" key="1">
    <source>
        <dbReference type="SAM" id="Coils"/>
    </source>
</evidence>
<dbReference type="InterPro" id="IPR005546">
    <property type="entry name" value="Autotransporte_beta"/>
</dbReference>
<dbReference type="PROSITE" id="PS51208">
    <property type="entry name" value="AUTOTRANSPORTER"/>
    <property type="match status" value="1"/>
</dbReference>
<feature type="compositionally biased region" description="Basic and acidic residues" evidence="2">
    <location>
        <begin position="1"/>
        <end position="13"/>
    </location>
</feature>
<organism evidence="4 5">
    <name type="scientific">Helicobacter pullorum</name>
    <dbReference type="NCBI Taxonomy" id="35818"/>
    <lineage>
        <taxon>Bacteria</taxon>
        <taxon>Pseudomonadati</taxon>
        <taxon>Campylobacterota</taxon>
        <taxon>Epsilonproteobacteria</taxon>
        <taxon>Campylobacterales</taxon>
        <taxon>Helicobacteraceae</taxon>
        <taxon>Helicobacter</taxon>
    </lineage>
</organism>
<sequence length="2420" mass="250400">MKLESSPKLDSKTSQKSNSKSKSPKIQKVKNTCDSKQSKQSKKSKLKSFIRTIPISIALASALSSQAVANWNNDGGACRNGYDCTISGNLQLGNSSGNIQIIASGNTGALSVNQGVHVQKVWEGGLTGSQNGVFEIKGPTQGITNNGTVTSVGSWRNIVVLSGGSLGSIVNSSTGTLISRSNSVLLLFGRVDSIENAGTIMRTGGGSADYHSLFAIEGQVGADLTFSNQSLTQSAVGARNIIWTQGGATTSLGGIVAKDSSRLEGNFDFNNRFTGKSITFQDSANMAGNISLEGNARITNGITIYDSGTIAGNISLAGSSAIANGITIGGNSSGGSGNNASLTGNISLAGSSSISKILIDGSNSSGANGTPKLAGNITMDGTSAIANGITITNGGTYAGRIHTKSQSDIDSITIASGGVVGSSNTNSTILSSGNSTIHNIDIQNGGTMYGNIEAHWIGGANAVNQKDGNIGDVSIAGRLQGDIVLQNKVFMNSLTMSDNGTITGNIRIGETGSDDQFPTLSTITLRNNSGINAITLGGAGAHATIDSLTLEGTSSIGTITNNSNGTISNIALNGTSTITNGIRNEANGNIGTITSNTDNGVNNTITNSGTIAKLDIRNVNSGSSGNGGTINYIGSGIVTEEIRVEGGATLSIDSGSGTITLDSDIGSKLNLLADSIFDGNLKNAGSISTWNNVSNIDGSFINASGASVEVLTAGSIANNLLNEGNITNLTINKNIGTLTNNGSGVINTLIIQDGSVITNGITNDGNGIINTLTIQNNSTTNGITNNSNIGSLNLQENVTYDGSGSITNALDIANNKTLTATNNGIKILFANGATGTIDNAGIISGNLNNQNGSTIKTFNTGSITGSITNSGSIQTLNVNDTIAGITNSQTIDSLKVDSSITNGITNAGNITTLTNNQANTNITNNQNIGTLDIKANTTYAGNGSITNALDINGVQTQFTINSNGTLTLAENANTANSVKTITNEGTIIGNLINTLSTNWTFGVLQGNFTNNGNLTAFNTGSITGILTNGNNGIINTLNTSKVRGSIANNGNLVNVIVDADKTLTGSGSITNSLVVEKNNGGNGYTLTIGSGGTGNLDFNATNGTIDNAGTINGNITNVSGSTIADFTNSGNMVGNITNSAGSTITIFENIGTITGNIDNTGVITDFDNQGIINGTLTNNGNIGDFTNSGSIKEFNNQKFIAFYENSGIIGKFNNTGTIYGVSNSKVITGDLGNNIAALKNTGTITGNVNLTGTCPSGGCPDDYDETLASFINNEGTIGGSIANNSGHTLTSILNDSSGTIQNGITNNGSITNITNEGKINANGITNSSQIGMINNTGLITGDLTNNTTSSIITTINTGSITGSIANSGEITTLNVTGNVTNGITNNANIGSLIVNESVSYSGTGSISNALGIAKDKTLTANSGITFHATKGNVNNLGTIAGNLTLKGSSNTLSNAGTINGNLTNSANTSTIANSGSINGTIINNATNGTIINANDSNIAALDINESVIYNQGTNANITSNIDIAQGKTLTATNGIILNANSGSVNNLGTLAGNLTLEGSSNSVTNSGSITTIINNANNSNLTNNSNIGALAVNENLTYNGNGSITNALQVAKDKTLTIGNNGTLSFNSAKGSVNNAGTIAGNLSNVKDSIITSFNNSGTITGNLYNDGHIDTLSNTGTMGTIYNTSKETIVALGNDKGATIEAVNNTGNINIITNDGTINGQITSQNNSEIKEILIGENGIVNAKGTLDSSNMQDTSNDAVSLDTINTTLIHNQGTIQGNVRVVGQGSVIGEITNQDTISGCILVDGGRIGNINNTNGAIANCMSFSNGASVDNLNNDGTVSGTITNDSGNITVNNSGSGFIGGITTSNGGNTTIINGGMDKPGGNIGAISNTGSNSNTHIDGWTLDNPDNPSNPIIIADGSDKDGIHLKEDSIFVEGNLESGKIYNYYDYIQNEDKESIGQEFSQDDELFNALTFIPIFNPTDNGDGTFSVGLDTQELSGKTLGASLIYSSRMRQINTNSMLREINVKNFKTDFEILEQRERLKNQQALLENYKQQRESYLNELTKDNKELKRVSSKESTSLSTYANNSNIKSDAIEVVDYYNKDTLASLDNLQATTKANQETYSNLDLLRELDDIFISHTGDKDNLYTFALPYTRYTSAQLDGGVGTLKSHASGILAGAQAKLPSERGILGIYFGYESSDKQVGQQRLDFDEKVYYGGLTYYNVFARKGVSEYYLSANTRIDKGDTNLYKTYRSGSTTIDSQVDSYGYGADLKVGANYYNIYNNSVLSPEIGISYQGISTDTFRLRHLGGVSEHYYAQDVNFFDISASLRWQRAWNNVFKTMASLGAMYNVYNDAKGSGVIAGLKQSADINVEELYGTTQVGISYALGENANIALNYSGIFANGVQSHAGYIRLGVWW</sequence>
<dbReference type="SMART" id="SM00869">
    <property type="entry name" value="Autotransporter"/>
    <property type="match status" value="1"/>
</dbReference>
<protein>
    <recommendedName>
        <fullName evidence="3">Autotransporter domain-containing protein</fullName>
    </recommendedName>
</protein>
<gene>
    <name evidence="4" type="ORF">NCTC13156_01323</name>
</gene>
<keyword evidence="1" id="KW-0175">Coiled coil</keyword>
<dbReference type="Proteomes" id="UP000255269">
    <property type="component" value="Unassembled WGS sequence"/>
</dbReference>
<dbReference type="EMBL" id="UGJF01000001">
    <property type="protein sequence ID" value="STQ88483.1"/>
    <property type="molecule type" value="Genomic_DNA"/>
</dbReference>
<evidence type="ECO:0000313" key="5">
    <source>
        <dbReference type="Proteomes" id="UP000255269"/>
    </source>
</evidence>
<reference evidence="4 5" key="1">
    <citation type="submission" date="2018-06" db="EMBL/GenBank/DDBJ databases">
        <authorList>
            <consortium name="Pathogen Informatics"/>
            <person name="Doyle S."/>
        </authorList>
    </citation>
    <scope>NUCLEOTIDE SEQUENCE [LARGE SCALE GENOMIC DNA]</scope>
    <source>
        <strain evidence="4 5">NCTC13156</strain>
    </source>
</reference>
<dbReference type="RefSeq" id="WP_115057076.1">
    <property type="nucleotide sequence ID" value="NZ_UGJF01000001.1"/>
</dbReference>
<evidence type="ECO:0000259" key="3">
    <source>
        <dbReference type="PROSITE" id="PS51208"/>
    </source>
</evidence>
<feature type="domain" description="Autotransporter" evidence="3">
    <location>
        <begin position="2143"/>
        <end position="2420"/>
    </location>
</feature>
<accession>A0A377Q3S1</accession>